<dbReference type="EMBL" id="JAJNDC010000001">
    <property type="protein sequence ID" value="MCW9712520.1"/>
    <property type="molecule type" value="Genomic_DNA"/>
</dbReference>
<evidence type="ECO:0000313" key="3">
    <source>
        <dbReference type="Proteomes" id="UP001207337"/>
    </source>
</evidence>
<comment type="caution">
    <text evidence="2">The sequence shown here is derived from an EMBL/GenBank/DDBJ whole genome shotgun (WGS) entry which is preliminary data.</text>
</comment>
<dbReference type="Proteomes" id="UP001207337">
    <property type="component" value="Unassembled WGS sequence"/>
</dbReference>
<reference evidence="2 3" key="1">
    <citation type="submission" date="2021-11" db="EMBL/GenBank/DDBJ databases">
        <title>Aliifidinibius sp. nov., a new bacterium isolated from saline soil.</title>
        <authorList>
            <person name="Galisteo C."/>
            <person name="De La Haba R."/>
            <person name="Sanchez-Porro C."/>
            <person name="Ventosa A."/>
        </authorList>
    </citation>
    <scope>NUCLEOTIDE SEQUENCE [LARGE SCALE GENOMIC DNA]</scope>
    <source>
        <strain evidence="2 3">KACC 190600</strain>
    </source>
</reference>
<dbReference type="Gene3D" id="1.20.120.450">
    <property type="entry name" value="dinb family like domain"/>
    <property type="match status" value="1"/>
</dbReference>
<evidence type="ECO:0000259" key="1">
    <source>
        <dbReference type="Pfam" id="PF12867"/>
    </source>
</evidence>
<protein>
    <submittedName>
        <fullName evidence="2">DinB family protein</fullName>
    </submittedName>
</protein>
<gene>
    <name evidence="2" type="ORF">LQ318_06355</name>
</gene>
<dbReference type="RefSeq" id="WP_265788540.1">
    <property type="nucleotide sequence ID" value="NZ_BAABRS010000001.1"/>
</dbReference>
<organism evidence="2 3">
    <name type="scientific">Fodinibius salicampi</name>
    <dbReference type="NCBI Taxonomy" id="1920655"/>
    <lineage>
        <taxon>Bacteria</taxon>
        <taxon>Pseudomonadati</taxon>
        <taxon>Balneolota</taxon>
        <taxon>Balneolia</taxon>
        <taxon>Balneolales</taxon>
        <taxon>Balneolaceae</taxon>
        <taxon>Fodinibius</taxon>
    </lineage>
</organism>
<dbReference type="InterPro" id="IPR034660">
    <property type="entry name" value="DinB/YfiT-like"/>
</dbReference>
<sequence length="162" mass="18639">MNNALLTQFDLHQRLYNNVLDGFTDEETNQRLYGDQKINHVKYLAGHLLNSQYGLAMIAGLDPQLKWNDLFAVMGHSEAKDDIEYPDIKEIKSEWNQLYEPTRDGLKELTPEILNQVPPTPFNQVAETVGELWAFINHHTSYHIGQIGILRRAFGKPPMSFD</sequence>
<name>A0ABT3PXE7_9BACT</name>
<accession>A0ABT3PXE7</accession>
<dbReference type="Pfam" id="PF12867">
    <property type="entry name" value="DinB_2"/>
    <property type="match status" value="1"/>
</dbReference>
<keyword evidence="3" id="KW-1185">Reference proteome</keyword>
<feature type="domain" description="DinB-like" evidence="1">
    <location>
        <begin position="8"/>
        <end position="147"/>
    </location>
</feature>
<dbReference type="SUPFAM" id="SSF109854">
    <property type="entry name" value="DinB/YfiT-like putative metalloenzymes"/>
    <property type="match status" value="1"/>
</dbReference>
<evidence type="ECO:0000313" key="2">
    <source>
        <dbReference type="EMBL" id="MCW9712520.1"/>
    </source>
</evidence>
<dbReference type="InterPro" id="IPR024775">
    <property type="entry name" value="DinB-like"/>
</dbReference>
<proteinExistence type="predicted"/>